<dbReference type="AlphaFoldDB" id="A0A418VB32"/>
<comment type="caution">
    <text evidence="1">The sequence shown here is derived from an EMBL/GenBank/DDBJ whole genome shotgun (WGS) entry which is preliminary data.</text>
</comment>
<accession>A0A418VB32</accession>
<reference evidence="1 2" key="1">
    <citation type="submission" date="2018-09" db="EMBL/GenBank/DDBJ databases">
        <authorList>
            <person name="Zhu H."/>
        </authorList>
    </citation>
    <scope>NUCLEOTIDE SEQUENCE [LARGE SCALE GENOMIC DNA]</scope>
    <source>
        <strain evidence="1 2">K2S05-167</strain>
    </source>
</reference>
<proteinExistence type="predicted"/>
<protein>
    <submittedName>
        <fullName evidence="1">Uncharacterized protein</fullName>
    </submittedName>
</protein>
<organism evidence="1 2">
    <name type="scientific">Deinococcus cavernae</name>
    <dbReference type="NCBI Taxonomy" id="2320857"/>
    <lineage>
        <taxon>Bacteria</taxon>
        <taxon>Thermotogati</taxon>
        <taxon>Deinococcota</taxon>
        <taxon>Deinococci</taxon>
        <taxon>Deinococcales</taxon>
        <taxon>Deinococcaceae</taxon>
        <taxon>Deinococcus</taxon>
    </lineage>
</organism>
<dbReference type="Proteomes" id="UP000286287">
    <property type="component" value="Unassembled WGS sequence"/>
</dbReference>
<dbReference type="Pfam" id="PF15575">
    <property type="entry name" value="Imm49"/>
    <property type="match status" value="1"/>
</dbReference>
<gene>
    <name evidence="1" type="ORF">D3875_19095</name>
</gene>
<keyword evidence="2" id="KW-1185">Reference proteome</keyword>
<dbReference type="InterPro" id="IPR029074">
    <property type="entry name" value="Imm49"/>
</dbReference>
<dbReference type="EMBL" id="QYUJ01000014">
    <property type="protein sequence ID" value="RJF73341.1"/>
    <property type="molecule type" value="Genomic_DNA"/>
</dbReference>
<evidence type="ECO:0000313" key="2">
    <source>
        <dbReference type="Proteomes" id="UP000286287"/>
    </source>
</evidence>
<sequence length="281" mass="31229">MLESRIEMPDAFVFEELDRNLTRHSEMLAKILASRVTAQDFSLTSLGSRALESLGLLTLKGEAGSDEAAKFLGIAAHAESYSLELANYPEASREIEVLIPPRADSFFRLTVGPNSTAHPDRWLRAFYLTLMWWQPALIETVLLNIRYEVLQASSTKSPAYRYLQVEAAKALYRDAPDAPEKILETLEAMAHLPGDSQEFAAFIAMHECGMMAKLALRDEAGFNQEVELALASHVKFYCEGETRRNGPEAWLCLPALGLAALAKRRGMSVTVQSPYLPHALL</sequence>
<evidence type="ECO:0000313" key="1">
    <source>
        <dbReference type="EMBL" id="RJF73341.1"/>
    </source>
</evidence>
<name>A0A418VB32_9DEIO</name>